<evidence type="ECO:0000313" key="2">
    <source>
        <dbReference type="Proteomes" id="UP000509784"/>
    </source>
</evidence>
<name>A0ABD7AAK3_9PAST</name>
<dbReference type="KEGG" id="mpeg:HV560_07035"/>
<reference evidence="1 2" key="1">
    <citation type="submission" date="2020-06" db="EMBL/GenBank/DDBJ databases">
        <title>Mannheimia pernigra sp. nov. isolated from bovine respiratory tract.</title>
        <authorList>
            <person name="Kuhnert P."/>
            <person name="Akarsu-Egger H."/>
        </authorList>
    </citation>
    <scope>NUCLEOTIDE SEQUENCE [LARGE SCALE GENOMIC DNA]</scope>
    <source>
        <strain evidence="1 2">17CN0883</strain>
    </source>
</reference>
<proteinExistence type="predicted"/>
<gene>
    <name evidence="1" type="ORF">HV560_07035</name>
</gene>
<dbReference type="EMBL" id="CP055305">
    <property type="protein sequence ID" value="QLB42586.1"/>
    <property type="molecule type" value="Genomic_DNA"/>
</dbReference>
<organism evidence="1 2">
    <name type="scientific">Mannheimia pernigra</name>
    <dbReference type="NCBI Taxonomy" id="111844"/>
    <lineage>
        <taxon>Bacteria</taxon>
        <taxon>Pseudomonadati</taxon>
        <taxon>Pseudomonadota</taxon>
        <taxon>Gammaproteobacteria</taxon>
        <taxon>Pasteurellales</taxon>
        <taxon>Pasteurellaceae</taxon>
        <taxon>Mannheimia</taxon>
    </lineage>
</organism>
<accession>A0ABD7AAK3</accession>
<dbReference type="Proteomes" id="UP000509784">
    <property type="component" value="Chromosome"/>
</dbReference>
<dbReference type="RefSeq" id="WP_176812513.1">
    <property type="nucleotide sequence ID" value="NZ_CP055305.1"/>
</dbReference>
<protein>
    <submittedName>
        <fullName evidence="1">Uncharacterized protein</fullName>
    </submittedName>
</protein>
<dbReference type="AlphaFoldDB" id="A0ABD7AAK3"/>
<evidence type="ECO:0000313" key="1">
    <source>
        <dbReference type="EMBL" id="QLB42586.1"/>
    </source>
</evidence>
<sequence>MGFDVSYHPISEDEIQHWYFDVLEDQSIISDLAEKFDIDPFYQEQYREFIQEVKNEHHNIFEKYHGFNIAIAQGFVRKYFYTRGSAFSFIIEKYPAFKEYTKHWQDILKNKFEGTIHNQIFENYSSGVFIPNDKVKKLLNDYEHNENVRRILDESYSHKRISVFLNALKFAQEHNVGLLEATDVITPDPLELNNSSCYSNLFNCDVEGALLYQEAVFEQLSEALPSNPNSEVLTTK</sequence>